<feature type="region of interest" description="Disordered" evidence="1">
    <location>
        <begin position="50"/>
        <end position="107"/>
    </location>
</feature>
<keyword evidence="2" id="KW-1133">Transmembrane helix</keyword>
<feature type="compositionally biased region" description="Polar residues" evidence="1">
    <location>
        <begin position="282"/>
        <end position="293"/>
    </location>
</feature>
<reference evidence="3" key="1">
    <citation type="journal article" date="2021" name="New Phytol.">
        <title>Evolutionary innovations through gain and loss of genes in the ectomycorrhizal Boletales.</title>
        <authorList>
            <person name="Wu G."/>
            <person name="Miyauchi S."/>
            <person name="Morin E."/>
            <person name="Kuo A."/>
            <person name="Drula E."/>
            <person name="Varga T."/>
            <person name="Kohler A."/>
            <person name="Feng B."/>
            <person name="Cao Y."/>
            <person name="Lipzen A."/>
            <person name="Daum C."/>
            <person name="Hundley H."/>
            <person name="Pangilinan J."/>
            <person name="Johnson J."/>
            <person name="Barry K."/>
            <person name="LaButti K."/>
            <person name="Ng V."/>
            <person name="Ahrendt S."/>
            <person name="Min B."/>
            <person name="Choi I.G."/>
            <person name="Park H."/>
            <person name="Plett J.M."/>
            <person name="Magnuson J."/>
            <person name="Spatafora J.W."/>
            <person name="Nagy L.G."/>
            <person name="Henrissat B."/>
            <person name="Grigoriev I.V."/>
            <person name="Yang Z.L."/>
            <person name="Xu J."/>
            <person name="Martin F.M."/>
        </authorList>
    </citation>
    <scope>NUCLEOTIDE SEQUENCE</scope>
    <source>
        <strain evidence="3">KKN 215</strain>
    </source>
</reference>
<feature type="compositionally biased region" description="Low complexity" evidence="1">
    <location>
        <begin position="302"/>
        <end position="317"/>
    </location>
</feature>
<gene>
    <name evidence="3" type="ORF">BXZ70DRAFT_903340</name>
</gene>
<sequence length="324" mass="34652">MLSPDMHVLAKRGVSLPPSALAAIIATIAAVNVVLLVSWCMLRRSNKLESKRQSKRYTSAEAGEMVERNQDTPPLRRKSPESPTAQQSHRRSAGDPRAKLSKPRLGRMEQIKVTPALSVDAEAASVYSCASAPADYHDHIFRTQPFALDPTAPPAAPRWVMPQEPPRVIVQAPARGPASVLQSLSPISAHHYQSDHEPETVTQLLEQIEELNQTSTSPNASSITLHSPPKAPASVHLRSGSTAAAVPPHSIKRTLPDPGESRSATSVSPLKVSRVDSFEGSLASSRSSKSNTAALGASSRVSLLHSPGSSARSSRGPPMVVWKK</sequence>
<dbReference type="Proteomes" id="UP000813824">
    <property type="component" value="Unassembled WGS sequence"/>
</dbReference>
<feature type="region of interest" description="Disordered" evidence="1">
    <location>
        <begin position="212"/>
        <end position="324"/>
    </location>
</feature>
<proteinExistence type="predicted"/>
<keyword evidence="4" id="KW-1185">Reference proteome</keyword>
<dbReference type="OrthoDB" id="2802082at2759"/>
<keyword evidence="2" id="KW-0472">Membrane</keyword>
<accession>A0A8K0UZN8</accession>
<dbReference type="AlphaFoldDB" id="A0A8K0UZN8"/>
<keyword evidence="2" id="KW-0812">Transmembrane</keyword>
<feature type="transmembrane region" description="Helical" evidence="2">
    <location>
        <begin position="20"/>
        <end position="42"/>
    </location>
</feature>
<organism evidence="3 4">
    <name type="scientific">Cristinia sonorae</name>
    <dbReference type="NCBI Taxonomy" id="1940300"/>
    <lineage>
        <taxon>Eukaryota</taxon>
        <taxon>Fungi</taxon>
        <taxon>Dikarya</taxon>
        <taxon>Basidiomycota</taxon>
        <taxon>Agaricomycotina</taxon>
        <taxon>Agaricomycetes</taxon>
        <taxon>Agaricomycetidae</taxon>
        <taxon>Agaricales</taxon>
        <taxon>Pleurotineae</taxon>
        <taxon>Stephanosporaceae</taxon>
        <taxon>Cristinia</taxon>
    </lineage>
</organism>
<name>A0A8K0UZN8_9AGAR</name>
<feature type="compositionally biased region" description="Polar residues" evidence="1">
    <location>
        <begin position="212"/>
        <end position="225"/>
    </location>
</feature>
<evidence type="ECO:0000256" key="2">
    <source>
        <dbReference type="SAM" id="Phobius"/>
    </source>
</evidence>
<evidence type="ECO:0008006" key="5">
    <source>
        <dbReference type="Google" id="ProtNLM"/>
    </source>
</evidence>
<comment type="caution">
    <text evidence="3">The sequence shown here is derived from an EMBL/GenBank/DDBJ whole genome shotgun (WGS) entry which is preliminary data.</text>
</comment>
<evidence type="ECO:0000313" key="4">
    <source>
        <dbReference type="Proteomes" id="UP000813824"/>
    </source>
</evidence>
<evidence type="ECO:0000313" key="3">
    <source>
        <dbReference type="EMBL" id="KAH8107918.1"/>
    </source>
</evidence>
<dbReference type="EMBL" id="JAEVFJ010000001">
    <property type="protein sequence ID" value="KAH8107918.1"/>
    <property type="molecule type" value="Genomic_DNA"/>
</dbReference>
<evidence type="ECO:0000256" key="1">
    <source>
        <dbReference type="SAM" id="MobiDB-lite"/>
    </source>
</evidence>
<protein>
    <recommendedName>
        <fullName evidence="5">Transmembrane protein</fullName>
    </recommendedName>
</protein>